<comment type="subcellular location">
    <subcellularLocation>
        <location evidence="1">Cell membrane</location>
        <topology evidence="1">Multi-pass membrane protein</topology>
    </subcellularLocation>
</comment>
<dbReference type="InterPro" id="IPR003838">
    <property type="entry name" value="ABC3_permease_C"/>
</dbReference>
<accession>A0ABS9BDD8</accession>
<feature type="transmembrane region" description="Helical" evidence="7">
    <location>
        <begin position="335"/>
        <end position="364"/>
    </location>
</feature>
<keyword evidence="5 7" id="KW-0472">Membrane</keyword>
<feature type="domain" description="ABC3 transporter permease C-terminal" evidence="8">
    <location>
        <begin position="292"/>
        <end position="406"/>
    </location>
</feature>
<feature type="transmembrane region" description="Helical" evidence="7">
    <location>
        <begin position="370"/>
        <end position="396"/>
    </location>
</feature>
<comment type="caution">
    <text evidence="10">The sequence shown here is derived from an EMBL/GenBank/DDBJ whole genome shotgun (WGS) entry which is preliminary data.</text>
</comment>
<evidence type="ECO:0000256" key="2">
    <source>
        <dbReference type="ARBA" id="ARBA00022475"/>
    </source>
</evidence>
<keyword evidence="11" id="KW-1185">Reference proteome</keyword>
<evidence type="ECO:0000259" key="8">
    <source>
        <dbReference type="Pfam" id="PF02687"/>
    </source>
</evidence>
<proteinExistence type="inferred from homology"/>
<keyword evidence="4 7" id="KW-1133">Transmembrane helix</keyword>
<feature type="transmembrane region" description="Helical" evidence="7">
    <location>
        <begin position="27"/>
        <end position="47"/>
    </location>
</feature>
<reference evidence="10 11" key="1">
    <citation type="submission" date="2022-01" db="EMBL/GenBank/DDBJ databases">
        <title>Flavihumibacter sp. nov., isolated from sediment of a river.</title>
        <authorList>
            <person name="Liu H."/>
        </authorList>
    </citation>
    <scope>NUCLEOTIDE SEQUENCE [LARGE SCALE GENOMIC DNA]</scope>
    <source>
        <strain evidence="10 11">RY-1</strain>
    </source>
</reference>
<dbReference type="Pfam" id="PF12704">
    <property type="entry name" value="MacB_PCD"/>
    <property type="match status" value="1"/>
</dbReference>
<evidence type="ECO:0000256" key="3">
    <source>
        <dbReference type="ARBA" id="ARBA00022692"/>
    </source>
</evidence>
<dbReference type="PANTHER" id="PTHR30572">
    <property type="entry name" value="MEMBRANE COMPONENT OF TRANSPORTER-RELATED"/>
    <property type="match status" value="1"/>
</dbReference>
<keyword evidence="2" id="KW-1003">Cell membrane</keyword>
<keyword evidence="3 7" id="KW-0812">Transmembrane</keyword>
<evidence type="ECO:0000256" key="1">
    <source>
        <dbReference type="ARBA" id="ARBA00004651"/>
    </source>
</evidence>
<dbReference type="Proteomes" id="UP001200145">
    <property type="component" value="Unassembled WGS sequence"/>
</dbReference>
<name>A0ABS9BDD8_9BACT</name>
<evidence type="ECO:0000256" key="7">
    <source>
        <dbReference type="SAM" id="Phobius"/>
    </source>
</evidence>
<protein>
    <submittedName>
        <fullName evidence="10">ABC transporter permease</fullName>
    </submittedName>
</protein>
<evidence type="ECO:0000313" key="11">
    <source>
        <dbReference type="Proteomes" id="UP001200145"/>
    </source>
</evidence>
<evidence type="ECO:0000256" key="4">
    <source>
        <dbReference type="ARBA" id="ARBA00022989"/>
    </source>
</evidence>
<dbReference type="Pfam" id="PF02687">
    <property type="entry name" value="FtsX"/>
    <property type="match status" value="1"/>
</dbReference>
<gene>
    <name evidence="10" type="ORF">L0U88_00575</name>
</gene>
<feature type="transmembrane region" description="Helical" evidence="7">
    <location>
        <begin position="292"/>
        <end position="314"/>
    </location>
</feature>
<dbReference type="PANTHER" id="PTHR30572:SF4">
    <property type="entry name" value="ABC TRANSPORTER PERMEASE YTRF"/>
    <property type="match status" value="1"/>
</dbReference>
<dbReference type="RefSeq" id="WP_234863547.1">
    <property type="nucleotide sequence ID" value="NZ_JAKEVY010000001.1"/>
</dbReference>
<feature type="domain" description="MacB-like periplasmic core" evidence="9">
    <location>
        <begin position="26"/>
        <end position="251"/>
    </location>
</feature>
<evidence type="ECO:0000259" key="9">
    <source>
        <dbReference type="Pfam" id="PF12704"/>
    </source>
</evidence>
<evidence type="ECO:0000256" key="6">
    <source>
        <dbReference type="ARBA" id="ARBA00038076"/>
    </source>
</evidence>
<evidence type="ECO:0000256" key="5">
    <source>
        <dbReference type="ARBA" id="ARBA00023136"/>
    </source>
</evidence>
<organism evidence="10 11">
    <name type="scientific">Flavihumibacter fluminis</name>
    <dbReference type="NCBI Taxonomy" id="2909236"/>
    <lineage>
        <taxon>Bacteria</taxon>
        <taxon>Pseudomonadati</taxon>
        <taxon>Bacteroidota</taxon>
        <taxon>Chitinophagia</taxon>
        <taxon>Chitinophagales</taxon>
        <taxon>Chitinophagaceae</taxon>
        <taxon>Flavihumibacter</taxon>
    </lineage>
</organism>
<evidence type="ECO:0000313" key="10">
    <source>
        <dbReference type="EMBL" id="MCF1713119.1"/>
    </source>
</evidence>
<dbReference type="EMBL" id="JAKEVY010000001">
    <property type="protein sequence ID" value="MCF1713119.1"/>
    <property type="molecule type" value="Genomic_DNA"/>
</dbReference>
<sequence>MRKTLEILGTGLKMALGEFRSNKLRTFLSLFGITIGIFCIIGVLATVNSLEKNVQKDIKALGSNTIFIDKWDYSGQIPYWKLLNRPSPKYHEMDLLRKAVPEAANIAFALQRMDKVEFQDEKLDNVRMYGISEDFSNIQTIEVIDGRYLQQTDFDYASNSAVIGYKVAEELFGKPERAVGKMVNIYNRNVNIVGLIKKQGSSIIGGWEFDNCVLLPYAFMKTLVREDRSDPVIMLQGKEMIPMKALRDEVTGAMRSIRKLKPTQADNFSLNDVDAFGEFAAGIFSGINMGGFFIAILSLFVGMFGVANIMFVTVRERTPQIGLKKAIGAKKMTIMMEFLMESAFLCILGGMIGLLLVFLLTLAISSSIGFPITISIKIMTIAVSICIIVGVLAGIIPASIASKMDPVVAIRSK</sequence>
<dbReference type="InterPro" id="IPR025857">
    <property type="entry name" value="MacB_PCD"/>
</dbReference>
<dbReference type="InterPro" id="IPR050250">
    <property type="entry name" value="Macrolide_Exporter_MacB"/>
</dbReference>
<comment type="similarity">
    <text evidence="6">Belongs to the ABC-4 integral membrane protein family.</text>
</comment>